<feature type="transmembrane region" description="Helical" evidence="1">
    <location>
        <begin position="142"/>
        <end position="165"/>
    </location>
</feature>
<gene>
    <name evidence="2" type="ORF">OM074_17425</name>
</gene>
<dbReference type="Pfam" id="PF19845">
    <property type="entry name" value="DUF6320"/>
    <property type="match status" value="1"/>
</dbReference>
<keyword evidence="1" id="KW-1133">Transmembrane helix</keyword>
<keyword evidence="3" id="KW-1185">Reference proteome</keyword>
<organism evidence="2 3">
    <name type="scientific">Plebeiibacterium marinum</name>
    <dbReference type="NCBI Taxonomy" id="2992111"/>
    <lineage>
        <taxon>Bacteria</taxon>
        <taxon>Pseudomonadati</taxon>
        <taxon>Bacteroidota</taxon>
        <taxon>Bacteroidia</taxon>
        <taxon>Marinilabiliales</taxon>
        <taxon>Marinilabiliaceae</taxon>
        <taxon>Plebeiibacterium</taxon>
    </lineage>
</organism>
<keyword evidence="1" id="KW-0472">Membrane</keyword>
<dbReference type="InterPro" id="IPR046283">
    <property type="entry name" value="DUF6320"/>
</dbReference>
<evidence type="ECO:0000256" key="1">
    <source>
        <dbReference type="SAM" id="Phobius"/>
    </source>
</evidence>
<keyword evidence="1" id="KW-0812">Transmembrane</keyword>
<dbReference type="RefSeq" id="WP_301201816.1">
    <property type="nucleotide sequence ID" value="NZ_JAPDPI010000046.1"/>
</dbReference>
<feature type="transmembrane region" description="Helical" evidence="1">
    <location>
        <begin position="116"/>
        <end position="136"/>
    </location>
</feature>
<reference evidence="2" key="1">
    <citation type="submission" date="2022-10" db="EMBL/GenBank/DDBJ databases">
        <authorList>
            <person name="Yu W.X."/>
        </authorList>
    </citation>
    <scope>NUCLEOTIDE SEQUENCE</scope>
    <source>
        <strain evidence="2">D04</strain>
    </source>
</reference>
<evidence type="ECO:0000313" key="2">
    <source>
        <dbReference type="EMBL" id="MCW3807416.1"/>
    </source>
</evidence>
<protein>
    <submittedName>
        <fullName evidence="2">DUF6320 domain-containing protein</fullName>
    </submittedName>
</protein>
<accession>A0AAE3MGQ9</accession>
<feature type="transmembrane region" description="Helical" evidence="1">
    <location>
        <begin position="61"/>
        <end position="84"/>
    </location>
</feature>
<dbReference type="EMBL" id="JAPDPI010000046">
    <property type="protein sequence ID" value="MCW3807416.1"/>
    <property type="molecule type" value="Genomic_DNA"/>
</dbReference>
<dbReference type="AlphaFoldDB" id="A0AAE3MGQ9"/>
<feature type="transmembrane region" description="Helical" evidence="1">
    <location>
        <begin position="172"/>
        <end position="197"/>
    </location>
</feature>
<feature type="transmembrane region" description="Helical" evidence="1">
    <location>
        <begin position="90"/>
        <end position="111"/>
    </location>
</feature>
<name>A0AAE3MGQ9_9BACT</name>
<sequence>MEYCKNCEVELDNDMAFCPLCGLRVGEEPIPVNIPIEKHPDFRDKTINEIENLSRTQKLKLIWKISGIILTSGIIVTLGINFIISQNINWAKYNLIASLVAFANISIVILFRKKPLILIICSLTSLILMFLTIDYFNGDSNWGIKLGIPIVTSIYVLSLVILVLIRISNQIGFNILAVVFIAIASLLLCIEIFVSLYSHQIIILKWSLIAGASLIPVSGILFYVHYKLKKGIELKRFFHI</sequence>
<dbReference type="Proteomes" id="UP001207408">
    <property type="component" value="Unassembled WGS sequence"/>
</dbReference>
<evidence type="ECO:0000313" key="3">
    <source>
        <dbReference type="Proteomes" id="UP001207408"/>
    </source>
</evidence>
<comment type="caution">
    <text evidence="2">The sequence shown here is derived from an EMBL/GenBank/DDBJ whole genome shotgun (WGS) entry which is preliminary data.</text>
</comment>
<feature type="transmembrane region" description="Helical" evidence="1">
    <location>
        <begin position="203"/>
        <end position="226"/>
    </location>
</feature>
<proteinExistence type="predicted"/>